<gene>
    <name evidence="1" type="ORF">FisN_14Lh350</name>
</gene>
<dbReference type="OrthoDB" id="55282at2759"/>
<dbReference type="Proteomes" id="UP000198406">
    <property type="component" value="Unassembled WGS sequence"/>
</dbReference>
<protein>
    <submittedName>
        <fullName evidence="1">Uncharacterized protein</fullName>
    </submittedName>
</protein>
<comment type="caution">
    <text evidence="1">The sequence shown here is derived from an EMBL/GenBank/DDBJ whole genome shotgun (WGS) entry which is preliminary data.</text>
</comment>
<organism evidence="1 2">
    <name type="scientific">Fistulifera solaris</name>
    <name type="common">Oleaginous diatom</name>
    <dbReference type="NCBI Taxonomy" id="1519565"/>
    <lineage>
        <taxon>Eukaryota</taxon>
        <taxon>Sar</taxon>
        <taxon>Stramenopiles</taxon>
        <taxon>Ochrophyta</taxon>
        <taxon>Bacillariophyta</taxon>
        <taxon>Bacillariophyceae</taxon>
        <taxon>Bacillariophycidae</taxon>
        <taxon>Naviculales</taxon>
        <taxon>Naviculaceae</taxon>
        <taxon>Fistulifera</taxon>
    </lineage>
</organism>
<evidence type="ECO:0000313" key="1">
    <source>
        <dbReference type="EMBL" id="GAX13639.1"/>
    </source>
</evidence>
<reference evidence="1 2" key="1">
    <citation type="journal article" date="2015" name="Plant Cell">
        <title>Oil accumulation by the oleaginous diatom Fistulifera solaris as revealed by the genome and transcriptome.</title>
        <authorList>
            <person name="Tanaka T."/>
            <person name="Maeda Y."/>
            <person name="Veluchamy A."/>
            <person name="Tanaka M."/>
            <person name="Abida H."/>
            <person name="Marechal E."/>
            <person name="Bowler C."/>
            <person name="Muto M."/>
            <person name="Sunaga Y."/>
            <person name="Tanaka M."/>
            <person name="Yoshino T."/>
            <person name="Taniguchi T."/>
            <person name="Fukuda Y."/>
            <person name="Nemoto M."/>
            <person name="Matsumoto M."/>
            <person name="Wong P.S."/>
            <person name="Aburatani S."/>
            <person name="Fujibuchi W."/>
        </authorList>
    </citation>
    <scope>NUCLEOTIDE SEQUENCE [LARGE SCALE GENOMIC DNA]</scope>
    <source>
        <strain evidence="1 2">JPCC DA0580</strain>
    </source>
</reference>
<sequence>MNESYNLRIVTSELMCTDVQFRYTAAIALNNVGASLLARRCYDEALEAFTDATAIMHDASMCEPHLSLTAINATLEKSYREVSHCSPLAKNNGFVRFRVITENDFADTVKTGFNESDDSKASSQFSLNIIRIELSETTIREGMAYFRGTERSILLNNLAASYICVATTSAFSHVAERYLALAYQMLQLACSNLESVCQYSCMNGQKNELRTRILPFTLLILHALDRLAPALRIPYDAFQHYTTVFLDVLEEFLEEDDMYSSCLRSTAAAA</sequence>
<dbReference type="InParanoid" id="A0A1Z5JI18"/>
<proteinExistence type="predicted"/>
<evidence type="ECO:0000313" key="2">
    <source>
        <dbReference type="Proteomes" id="UP000198406"/>
    </source>
</evidence>
<dbReference type="EMBL" id="BDSP01000071">
    <property type="protein sequence ID" value="GAX13639.1"/>
    <property type="molecule type" value="Genomic_DNA"/>
</dbReference>
<dbReference type="AlphaFoldDB" id="A0A1Z5JI18"/>
<keyword evidence="2" id="KW-1185">Reference proteome</keyword>
<accession>A0A1Z5JI18</accession>
<name>A0A1Z5JI18_FISSO</name>